<protein>
    <submittedName>
        <fullName evidence="2">Type VI secretion system-associated protein</fullName>
    </submittedName>
</protein>
<gene>
    <name evidence="2" type="ordered locus">Marme_3673</name>
</gene>
<dbReference type="EMBL" id="CP002583">
    <property type="protein sequence ID" value="ADZ92885.1"/>
    <property type="molecule type" value="Genomic_DNA"/>
</dbReference>
<dbReference type="KEGG" id="mme:Marme_3673"/>
<proteinExistence type="predicted"/>
<evidence type="ECO:0000256" key="1">
    <source>
        <dbReference type="SAM" id="MobiDB-lite"/>
    </source>
</evidence>
<dbReference type="Pfam" id="PF09867">
    <property type="entry name" value="TagF_N"/>
    <property type="match status" value="1"/>
</dbReference>
<dbReference type="Gene3D" id="3.40.1730.10">
    <property type="entry name" value="pa0076 domain"/>
    <property type="match status" value="1"/>
</dbReference>
<evidence type="ECO:0000313" key="3">
    <source>
        <dbReference type="Proteomes" id="UP000001062"/>
    </source>
</evidence>
<dbReference type="InterPro" id="IPR017748">
    <property type="entry name" value="TagF"/>
</dbReference>
<dbReference type="HOGENOM" id="CLU_865359_0_0_6"/>
<dbReference type="OrthoDB" id="9801841at2"/>
<evidence type="ECO:0000313" key="2">
    <source>
        <dbReference type="EMBL" id="ADZ92885.1"/>
    </source>
</evidence>
<dbReference type="STRING" id="717774.Marme_3673"/>
<dbReference type="RefSeq" id="WP_013662787.1">
    <property type="nucleotide sequence ID" value="NC_015276.1"/>
</dbReference>
<reference evidence="2 3" key="1">
    <citation type="journal article" date="2012" name="Stand. Genomic Sci.">
        <title>Complete genome sequence of the melanogenic marine bacterium Marinomonas mediterranea type strain (MMB-1(T)).</title>
        <authorList>
            <person name="Lucas-Elio P."/>
            <person name="Goodwin L."/>
            <person name="Woyke T."/>
            <person name="Pitluck S."/>
            <person name="Nolan M."/>
            <person name="Kyrpides N.C."/>
            <person name="Detter J.C."/>
            <person name="Copeland A."/>
            <person name="Teshima H."/>
            <person name="Bruce D."/>
            <person name="Detter C."/>
            <person name="Tapia R."/>
            <person name="Han S."/>
            <person name="Land M.L."/>
            <person name="Ivanova N."/>
            <person name="Mikhailova N."/>
            <person name="Johnston A.W."/>
            <person name="Sanchez-Amat A."/>
        </authorList>
    </citation>
    <scope>NUCLEOTIDE SEQUENCE [LARGE SCALE GENOMIC DNA]</scope>
    <source>
        <strain evidence="3">ATCC 700492 / JCM 21426 / NBRC 103028 / MMB-1</strain>
    </source>
</reference>
<dbReference type="PATRIC" id="fig|717774.3.peg.3784"/>
<dbReference type="Proteomes" id="UP000001062">
    <property type="component" value="Chromosome"/>
</dbReference>
<dbReference type="AlphaFoldDB" id="F2JVZ7"/>
<feature type="region of interest" description="Disordered" evidence="1">
    <location>
        <begin position="1"/>
        <end position="22"/>
    </location>
</feature>
<dbReference type="eggNOG" id="COG3913">
    <property type="taxonomic scope" value="Bacteria"/>
</dbReference>
<name>F2JVZ7_MARM1</name>
<sequence length="351" mass="39036">MFGFRSDKSKAKAAAKGAQKDSLEKNSLGAVSVGFLGKLPSDPDFLSQNVASREVQELDDCLKQWVTELDQKVNENDPSKKLNSVGFALVGGHGRQTIVGSIYDSSDRLGRRYPFSYFVRLTLSDLYFRPALAWFAGEQVLSNVHASDQTSLDAVSDHDSDALVRSKLPFDLPNSKVLDRLKQLESIDVSVSVKQLKSATMENMVSTAFTDWASLIFDSDVNSRKVTKLAMLRGAVERYIDQGANGELVLPLGPASTAKLSLLFWSHLLSLLLVGKEWRPDLIWSMNENACYLYILDRPLTPSRLNKAFIGENYIEPVPFSHNDYLSWAEKMLSEPSLLLLDAVITWGHGK</sequence>
<organism evidence="2 3">
    <name type="scientific">Marinomonas mediterranea (strain ATCC 700492 / JCM 21426 / NBRC 103028 / MMB-1)</name>
    <dbReference type="NCBI Taxonomy" id="717774"/>
    <lineage>
        <taxon>Bacteria</taxon>
        <taxon>Pseudomonadati</taxon>
        <taxon>Pseudomonadota</taxon>
        <taxon>Gammaproteobacteria</taxon>
        <taxon>Oceanospirillales</taxon>
        <taxon>Oceanospirillaceae</taxon>
        <taxon>Marinomonas</taxon>
    </lineage>
</organism>
<keyword evidence="3" id="KW-1185">Reference proteome</keyword>
<dbReference type="NCBIfam" id="TIGR03373">
    <property type="entry name" value="VI_minor_4"/>
    <property type="match status" value="1"/>
</dbReference>
<accession>F2JVZ7</accession>
<dbReference type="InterPro" id="IPR038225">
    <property type="entry name" value="TagF_sf"/>
</dbReference>
<feature type="compositionally biased region" description="Basic and acidic residues" evidence="1">
    <location>
        <begin position="1"/>
        <end position="10"/>
    </location>
</feature>